<feature type="transmembrane region" description="Helical" evidence="2">
    <location>
        <begin position="65"/>
        <end position="84"/>
    </location>
</feature>
<evidence type="ECO:0000259" key="4">
    <source>
        <dbReference type="Pfam" id="PF22820"/>
    </source>
</evidence>
<protein>
    <recommendedName>
        <fullName evidence="7">Zinc ribbon domain-containing protein</fullName>
    </recommendedName>
</protein>
<accession>A0ABV7CU22</accession>
<dbReference type="Pfam" id="PF22820">
    <property type="entry name" value="TcaA_3rd_4th"/>
    <property type="match status" value="1"/>
</dbReference>
<gene>
    <name evidence="5" type="ORF">ACFOGI_05875</name>
</gene>
<keyword evidence="2" id="KW-0812">Transmembrane</keyword>
<evidence type="ECO:0000256" key="1">
    <source>
        <dbReference type="SAM" id="MobiDB-lite"/>
    </source>
</evidence>
<evidence type="ECO:0000313" key="5">
    <source>
        <dbReference type="EMBL" id="MFC3039773.1"/>
    </source>
</evidence>
<dbReference type="Pfam" id="PF22819">
    <property type="entry name" value="TcaA_5th"/>
    <property type="match status" value="1"/>
</dbReference>
<feature type="compositionally biased region" description="Acidic residues" evidence="1">
    <location>
        <begin position="341"/>
        <end position="385"/>
    </location>
</feature>
<dbReference type="PANTHER" id="PTHR40038">
    <property type="entry name" value="MEMBRANE-ASSOCIATED PROTEIN TCAA"/>
    <property type="match status" value="1"/>
</dbReference>
<name>A0ABV7CU22_9BACI</name>
<keyword evidence="2" id="KW-0472">Membrane</keyword>
<dbReference type="EMBL" id="JBHRSA010000025">
    <property type="protein sequence ID" value="MFC3039773.1"/>
    <property type="molecule type" value="Genomic_DNA"/>
</dbReference>
<feature type="domain" description="TcaA 4th" evidence="4">
    <location>
        <begin position="265"/>
        <end position="319"/>
    </location>
</feature>
<evidence type="ECO:0008006" key="7">
    <source>
        <dbReference type="Google" id="ProtNLM"/>
    </source>
</evidence>
<evidence type="ECO:0000313" key="6">
    <source>
        <dbReference type="Proteomes" id="UP001595279"/>
    </source>
</evidence>
<evidence type="ECO:0000256" key="2">
    <source>
        <dbReference type="SAM" id="Phobius"/>
    </source>
</evidence>
<feature type="domain" description="TcaA protein NTF2-like" evidence="3">
    <location>
        <begin position="402"/>
        <end position="513"/>
    </location>
</feature>
<proteinExistence type="predicted"/>
<comment type="caution">
    <text evidence="5">The sequence shown here is derived from an EMBL/GenBank/DDBJ whole genome shotgun (WGS) entry which is preliminary data.</text>
</comment>
<dbReference type="PANTHER" id="PTHR40038:SF1">
    <property type="entry name" value="MEMBRANE-ASSOCIATED PROTEIN TCAA"/>
    <property type="match status" value="1"/>
</dbReference>
<evidence type="ECO:0000259" key="3">
    <source>
        <dbReference type="Pfam" id="PF22819"/>
    </source>
</evidence>
<keyword evidence="6" id="KW-1185">Reference proteome</keyword>
<dbReference type="Proteomes" id="UP001595279">
    <property type="component" value="Unassembled WGS sequence"/>
</dbReference>
<sequence>MRYCTECGSAMSPELGYCTECGAKKGADEKVDGTPGARQGRESRSVNRQPPERPPRKPMTKKQKLLLGAAALLLLLLFGTHQFLQHYVDPVKDLQAMDEAVRSSNVEEFLRYIDFEDGTLLDEASYFAYIKEQEWDEVRDRYLELLEVEKENPSPLDQVLTTDDGEKLFIVKKDPLIFNLYPRYSLEAVPGGISLEVFMDETEVHIGDHTDTLNSGGPAEEIAVYPGTYPIKATSENDYGVFTYEDTVEVTAEAVLPMPIEFQTVTYTLNTNVPEATLFVDGEDTGKRLEDLEEIGPVPADQELELHAEWVNPEGEALRAEAEAGWGNSYSFAFEESGMAEEETAFADMSEEGEEVSGEAEEREAEEDGSTDELEAENEEGQEEEREAKETETATMELESVDAGDIVLVFRDAYENALNQKSFSFIEPYIQGGSQADSDLRTYIADLENTAFHYDFTSNQVLEVEEVDGETVAVTTNEQFTFTNHEGEVIDYDRDKEYTLTRENGTYRITDIEYLETNRDRQ</sequence>
<feature type="region of interest" description="Disordered" evidence="1">
    <location>
        <begin position="27"/>
        <end position="61"/>
    </location>
</feature>
<dbReference type="RefSeq" id="WP_390269871.1">
    <property type="nucleotide sequence ID" value="NZ_JBHRSA010000025.1"/>
</dbReference>
<reference evidence="6" key="1">
    <citation type="journal article" date="2019" name="Int. J. Syst. Evol. Microbiol.">
        <title>The Global Catalogue of Microorganisms (GCM) 10K type strain sequencing project: providing services to taxonomists for standard genome sequencing and annotation.</title>
        <authorList>
            <consortium name="The Broad Institute Genomics Platform"/>
            <consortium name="The Broad Institute Genome Sequencing Center for Infectious Disease"/>
            <person name="Wu L."/>
            <person name="Ma J."/>
        </authorList>
    </citation>
    <scope>NUCLEOTIDE SEQUENCE [LARGE SCALE GENOMIC DNA]</scope>
    <source>
        <strain evidence="6">KCTC 13128</strain>
    </source>
</reference>
<organism evidence="5 6">
    <name type="scientific">Virgibacillus xinjiangensis</name>
    <dbReference type="NCBI Taxonomy" id="393090"/>
    <lineage>
        <taxon>Bacteria</taxon>
        <taxon>Bacillati</taxon>
        <taxon>Bacillota</taxon>
        <taxon>Bacilli</taxon>
        <taxon>Bacillales</taxon>
        <taxon>Bacillaceae</taxon>
        <taxon>Virgibacillus</taxon>
    </lineage>
</organism>
<feature type="region of interest" description="Disordered" evidence="1">
    <location>
        <begin position="341"/>
        <end position="395"/>
    </location>
</feature>
<dbReference type="InterPro" id="IPR054528">
    <property type="entry name" value="TcaA_5th"/>
</dbReference>
<keyword evidence="2" id="KW-1133">Transmembrane helix</keyword>
<dbReference type="InterPro" id="IPR054530">
    <property type="entry name" value="TcaA_4th"/>
</dbReference>
<feature type="compositionally biased region" description="Basic and acidic residues" evidence="1">
    <location>
        <begin position="39"/>
        <end position="55"/>
    </location>
</feature>